<feature type="repeat" description="ANK" evidence="3">
    <location>
        <begin position="437"/>
        <end position="469"/>
    </location>
</feature>
<dbReference type="Pfam" id="PF00023">
    <property type="entry name" value="Ank"/>
    <property type="match status" value="1"/>
</dbReference>
<feature type="repeat" description="ANK" evidence="3">
    <location>
        <begin position="379"/>
        <end position="411"/>
    </location>
</feature>
<dbReference type="RefSeq" id="XP_066697086.1">
    <property type="nucleotide sequence ID" value="XM_066847595.1"/>
</dbReference>
<dbReference type="PRINTS" id="PR01415">
    <property type="entry name" value="ANKYRIN"/>
</dbReference>
<dbReference type="InterPro" id="IPR002110">
    <property type="entry name" value="Ankyrin_rpt"/>
</dbReference>
<keyword evidence="1" id="KW-0677">Repeat</keyword>
<evidence type="ECO:0000313" key="4">
    <source>
        <dbReference type="EMBL" id="KAK7947052.1"/>
    </source>
</evidence>
<evidence type="ECO:0000313" key="5">
    <source>
        <dbReference type="Proteomes" id="UP001391051"/>
    </source>
</evidence>
<dbReference type="SMART" id="SM00248">
    <property type="entry name" value="ANK"/>
    <property type="match status" value="12"/>
</dbReference>
<name>A0ABR1Q4Y0_9PEZI</name>
<dbReference type="GeneID" id="92080657"/>
<sequence length="1028" mass="113092">MCAVNFLVVLDGLDECAEDLGSLEARHEILRFITKVASNGSRILVASRDLADIRAELGGCSSKLQVRAPDPDMRDYVRGRLHGIEKRIARAQSFKETIISKVVDDADGIFLLARLMLDILAPSKIINIRQIKKFLQEPQCDLTTMYQETLARIMSNNRASVDLARKTLLWLCYSHRPLHESEIQHTLATEIGDDDFDVDGITPGELLQACCMGIVVSDCEGIYSLFHQTSYDFFRSSPELGSDAAHWLISKTCLCYLSFSTMKDQSPCQSLETLEKRRETLSLLDYAAKHWADHARQVENDIVDSIVCFINDDVLRQCLTQAFYHRERDDKELQQMMFDSLPTGSTALQVACRSGLPVTAKRLLAGDEYAKSVAQADDQGWTPLIIASSYGHLDLVDLLLTHTTTTGVVNEDNESEGSEAGSTGEKDVVGLNKADEAGWTPLFWAVVKGNVAAAEKLLAAGASTSLQDRSSWTPIDWAAFRADRPLATLLLQYTSLRRPCCTESLRPPREFSAIFLAAAAGDNQTVESLLQHGATAPISAAVIATNILPRFLSKEQMTVKMDYESGGPKVYYAIAVPSVVIDTSFSQIICVGHPVRSASYRQNARRARFATWRGFVSTSSLEGADTTLQDGDGHTPLDLAITVAAIPCIKMFLECLDPRAKGLSRLIECGNAPAAFLYGWDRAINSRKFSRSKSENMMWSRPDPRVRQDSLHMLEASRPFTAVDSLACNLSRDNVIDSTTEQDGDDVDDDSAIEILRVLLDRGCDVNAVGPSDYRPLHVACRLSNPKLVSFLVDNGADVNVSAPNGDTYLIIACHANIVSLDVLRVLLKAGADINANKGSSYQGRHSAFPSALLEACRNAPAEVVRFLIASGAHVNTYDCLARHPLHIVCGRSLRDPATRDGTVELIEHVLGLSDPDILSSKCYRDHEAISWGESFRRLVSEFGADPVALVDNNPIIIYSLRQYSWKRRAASDGFENDLVALLEAGADINAVDEYKETALNVATSMEMDLEFMRILLQHGAEPGICPN</sequence>
<evidence type="ECO:0008006" key="6">
    <source>
        <dbReference type="Google" id="ProtNLM"/>
    </source>
</evidence>
<dbReference type="PANTHER" id="PTHR24198">
    <property type="entry name" value="ANKYRIN REPEAT AND PROTEIN KINASE DOMAIN-CONTAINING PROTEIN"/>
    <property type="match status" value="1"/>
</dbReference>
<dbReference type="Gene3D" id="1.25.40.20">
    <property type="entry name" value="Ankyrin repeat-containing domain"/>
    <property type="match status" value="4"/>
</dbReference>
<keyword evidence="2 3" id="KW-0040">ANK repeat</keyword>
<dbReference type="PANTHER" id="PTHR24198:SF165">
    <property type="entry name" value="ANKYRIN REPEAT-CONTAINING PROTEIN-RELATED"/>
    <property type="match status" value="1"/>
</dbReference>
<dbReference type="EMBL" id="JAQQWE010000007">
    <property type="protein sequence ID" value="KAK7947052.1"/>
    <property type="molecule type" value="Genomic_DNA"/>
</dbReference>
<accession>A0ABR1Q4Y0</accession>
<keyword evidence="5" id="KW-1185">Reference proteome</keyword>
<reference evidence="4 5" key="1">
    <citation type="submission" date="2023-01" db="EMBL/GenBank/DDBJ databases">
        <title>Analysis of 21 Apiospora genomes using comparative genomics revels a genus with tremendous synthesis potential of carbohydrate active enzymes and secondary metabolites.</title>
        <authorList>
            <person name="Sorensen T."/>
        </authorList>
    </citation>
    <scope>NUCLEOTIDE SEQUENCE [LARGE SCALE GENOMIC DNA]</scope>
    <source>
        <strain evidence="4 5">CBS 24483</strain>
    </source>
</reference>
<organism evidence="4 5">
    <name type="scientific">Apiospora aurea</name>
    <dbReference type="NCBI Taxonomy" id="335848"/>
    <lineage>
        <taxon>Eukaryota</taxon>
        <taxon>Fungi</taxon>
        <taxon>Dikarya</taxon>
        <taxon>Ascomycota</taxon>
        <taxon>Pezizomycotina</taxon>
        <taxon>Sordariomycetes</taxon>
        <taxon>Xylariomycetidae</taxon>
        <taxon>Amphisphaeriales</taxon>
        <taxon>Apiosporaceae</taxon>
        <taxon>Apiospora</taxon>
    </lineage>
</organism>
<dbReference type="Proteomes" id="UP001391051">
    <property type="component" value="Unassembled WGS sequence"/>
</dbReference>
<dbReference type="PROSITE" id="PS50088">
    <property type="entry name" value="ANK_REPEAT"/>
    <property type="match status" value="4"/>
</dbReference>
<feature type="repeat" description="ANK" evidence="3">
    <location>
        <begin position="772"/>
        <end position="804"/>
    </location>
</feature>
<dbReference type="Pfam" id="PF12796">
    <property type="entry name" value="Ank_2"/>
    <property type="match status" value="2"/>
</dbReference>
<proteinExistence type="predicted"/>
<evidence type="ECO:0000256" key="2">
    <source>
        <dbReference type="ARBA" id="ARBA00023043"/>
    </source>
</evidence>
<evidence type="ECO:0000256" key="1">
    <source>
        <dbReference type="ARBA" id="ARBA00022737"/>
    </source>
</evidence>
<evidence type="ECO:0000256" key="3">
    <source>
        <dbReference type="PROSITE-ProRule" id="PRU00023"/>
    </source>
</evidence>
<protein>
    <recommendedName>
        <fullName evidence="6">Ankyrin</fullName>
    </recommendedName>
</protein>
<feature type="repeat" description="ANK" evidence="3">
    <location>
        <begin position="805"/>
        <end position="839"/>
    </location>
</feature>
<dbReference type="SUPFAM" id="SSF48403">
    <property type="entry name" value="Ankyrin repeat"/>
    <property type="match status" value="2"/>
</dbReference>
<dbReference type="PROSITE" id="PS50297">
    <property type="entry name" value="ANK_REP_REGION"/>
    <property type="match status" value="4"/>
</dbReference>
<dbReference type="InterPro" id="IPR036770">
    <property type="entry name" value="Ankyrin_rpt-contain_sf"/>
</dbReference>
<gene>
    <name evidence="4" type="ORF">PG986_011373</name>
</gene>
<comment type="caution">
    <text evidence="4">The sequence shown here is derived from an EMBL/GenBank/DDBJ whole genome shotgun (WGS) entry which is preliminary data.</text>
</comment>